<protein>
    <submittedName>
        <fullName evidence="6">Pirin family protein</fullName>
    </submittedName>
</protein>
<evidence type="ECO:0000259" key="4">
    <source>
        <dbReference type="Pfam" id="PF02678"/>
    </source>
</evidence>
<evidence type="ECO:0000256" key="3">
    <source>
        <dbReference type="RuleBase" id="RU003457"/>
    </source>
</evidence>
<dbReference type="PANTHER" id="PTHR43212">
    <property type="entry name" value="QUERCETIN 2,3-DIOXYGENASE"/>
    <property type="match status" value="1"/>
</dbReference>
<dbReference type="Pfam" id="PF17954">
    <property type="entry name" value="Pirin_C_2"/>
    <property type="match status" value="1"/>
</dbReference>
<dbReference type="PIRSF" id="PIRSF006232">
    <property type="entry name" value="Pirin"/>
    <property type="match status" value="1"/>
</dbReference>
<reference evidence="6 7" key="1">
    <citation type="submission" date="2019-01" db="EMBL/GenBank/DDBJ databases">
        <title>Bacillus sp. M5HDSG1-1, whole genome shotgun sequence.</title>
        <authorList>
            <person name="Tuo L."/>
        </authorList>
    </citation>
    <scope>NUCLEOTIDE SEQUENCE [LARGE SCALE GENOMIC DNA]</scope>
    <source>
        <strain evidence="6 7">M5HDSG1-1</strain>
    </source>
</reference>
<feature type="binding site" evidence="2">
    <location>
        <position position="59"/>
    </location>
    <ligand>
        <name>Fe cation</name>
        <dbReference type="ChEBI" id="CHEBI:24875"/>
    </ligand>
</feature>
<evidence type="ECO:0000259" key="5">
    <source>
        <dbReference type="Pfam" id="PF17954"/>
    </source>
</evidence>
<keyword evidence="2" id="KW-0479">Metal-binding</keyword>
<evidence type="ECO:0000256" key="1">
    <source>
        <dbReference type="ARBA" id="ARBA00008416"/>
    </source>
</evidence>
<feature type="binding site" evidence="2">
    <location>
        <position position="101"/>
    </location>
    <ligand>
        <name>Fe cation</name>
        <dbReference type="ChEBI" id="CHEBI:24875"/>
    </ligand>
</feature>
<feature type="domain" description="Pirin N-terminal" evidence="4">
    <location>
        <begin position="14"/>
        <end position="118"/>
    </location>
</feature>
<feature type="domain" description="Quercetin 2,3-dioxygenase C-terminal cupin" evidence="5">
    <location>
        <begin position="147"/>
        <end position="232"/>
    </location>
</feature>
<dbReference type="EMBL" id="RZTZ01000003">
    <property type="protein sequence ID" value="RVT63489.1"/>
    <property type="molecule type" value="Genomic_DNA"/>
</dbReference>
<dbReference type="GO" id="GO:0046872">
    <property type="term" value="F:metal ion binding"/>
    <property type="evidence" value="ECO:0007669"/>
    <property type="project" value="UniProtKB-KW"/>
</dbReference>
<evidence type="ECO:0000313" key="7">
    <source>
        <dbReference type="Proteomes" id="UP000288024"/>
    </source>
</evidence>
<dbReference type="Pfam" id="PF02678">
    <property type="entry name" value="Pirin"/>
    <property type="match status" value="1"/>
</dbReference>
<comment type="caution">
    <text evidence="6">The sequence shown here is derived from an EMBL/GenBank/DDBJ whole genome shotgun (WGS) entry which is preliminary data.</text>
</comment>
<evidence type="ECO:0000256" key="2">
    <source>
        <dbReference type="PIRSR" id="PIRSR006232-1"/>
    </source>
</evidence>
<dbReference type="Gene3D" id="2.60.120.10">
    <property type="entry name" value="Jelly Rolls"/>
    <property type="match status" value="2"/>
</dbReference>
<dbReference type="InterPro" id="IPR011051">
    <property type="entry name" value="RmlC_Cupin_sf"/>
</dbReference>
<dbReference type="InterPro" id="IPR003829">
    <property type="entry name" value="Pirin_N_dom"/>
</dbReference>
<sequence>MINVFKKEDGHSASNDWVESHFSFSFGNYYDSDNVRFGPMRVLNDDTIQPNKGFGIHPHREAEVVSIAITGQLKHEDSLGNSGVIEFGQVQRMTAGTGILHSEINPSETEPGRFLQLWFFPDTKQLPPSYEDVKFDVKQLTNQLLPVVAPSASTGVAMIHQDVTIYLSKLEQGKSLDFNQEEDRRILVYVISGAAYLNNEHLIGKQDSARITNLSSLDIKAEEDCFFMLIDLPGGDL</sequence>
<comment type="similarity">
    <text evidence="1 3">Belongs to the pirin family.</text>
</comment>
<keyword evidence="2" id="KW-0408">Iron</keyword>
<evidence type="ECO:0000313" key="6">
    <source>
        <dbReference type="EMBL" id="RVT63489.1"/>
    </source>
</evidence>
<proteinExistence type="inferred from homology"/>
<dbReference type="PANTHER" id="PTHR43212:SF3">
    <property type="entry name" value="QUERCETIN 2,3-DIOXYGENASE"/>
    <property type="match status" value="1"/>
</dbReference>
<organism evidence="6 7">
    <name type="scientific">Niallia taxi</name>
    <dbReference type="NCBI Taxonomy" id="2499688"/>
    <lineage>
        <taxon>Bacteria</taxon>
        <taxon>Bacillati</taxon>
        <taxon>Bacillota</taxon>
        <taxon>Bacilli</taxon>
        <taxon>Bacillales</taxon>
        <taxon>Bacillaceae</taxon>
        <taxon>Niallia</taxon>
    </lineage>
</organism>
<dbReference type="Proteomes" id="UP000288024">
    <property type="component" value="Unassembled WGS sequence"/>
</dbReference>
<comment type="cofactor">
    <cofactor evidence="2">
        <name>Fe cation</name>
        <dbReference type="ChEBI" id="CHEBI:24875"/>
    </cofactor>
    <text evidence="2">Binds 1 Fe cation per subunit.</text>
</comment>
<dbReference type="GeneID" id="87619305"/>
<feature type="binding site" evidence="2">
    <location>
        <position position="57"/>
    </location>
    <ligand>
        <name>Fe cation</name>
        <dbReference type="ChEBI" id="CHEBI:24875"/>
    </ligand>
</feature>
<accession>A0A437KBU2</accession>
<dbReference type="CDD" id="cd02910">
    <property type="entry name" value="cupin_Yhhw_N"/>
    <property type="match status" value="1"/>
</dbReference>
<feature type="binding site" evidence="2">
    <location>
        <position position="103"/>
    </location>
    <ligand>
        <name>Fe cation</name>
        <dbReference type="ChEBI" id="CHEBI:24875"/>
    </ligand>
</feature>
<gene>
    <name evidence="6" type="ORF">EM808_09445</name>
</gene>
<dbReference type="InterPro" id="IPR014710">
    <property type="entry name" value="RmlC-like_jellyroll"/>
</dbReference>
<dbReference type="InterPro" id="IPR012093">
    <property type="entry name" value="Pirin"/>
</dbReference>
<name>A0A437KBU2_9BACI</name>
<dbReference type="InterPro" id="IPR041602">
    <property type="entry name" value="Quercetinase_C"/>
</dbReference>
<dbReference type="RefSeq" id="WP_127737966.1">
    <property type="nucleotide sequence ID" value="NZ_CAJCKN010000006.1"/>
</dbReference>
<dbReference type="SUPFAM" id="SSF51182">
    <property type="entry name" value="RmlC-like cupins"/>
    <property type="match status" value="1"/>
</dbReference>
<keyword evidence="7" id="KW-1185">Reference proteome</keyword>
<dbReference type="AlphaFoldDB" id="A0A437KBU2"/>